<dbReference type="EMBL" id="WOCE01000012">
    <property type="protein sequence ID" value="KAE9602851.1"/>
    <property type="molecule type" value="Genomic_DNA"/>
</dbReference>
<dbReference type="Proteomes" id="UP000447434">
    <property type="component" value="Chromosome 12"/>
</dbReference>
<organism evidence="1 2">
    <name type="scientific">Lupinus albus</name>
    <name type="common">White lupine</name>
    <name type="synonym">Lupinus termis</name>
    <dbReference type="NCBI Taxonomy" id="3870"/>
    <lineage>
        <taxon>Eukaryota</taxon>
        <taxon>Viridiplantae</taxon>
        <taxon>Streptophyta</taxon>
        <taxon>Embryophyta</taxon>
        <taxon>Tracheophyta</taxon>
        <taxon>Spermatophyta</taxon>
        <taxon>Magnoliopsida</taxon>
        <taxon>eudicotyledons</taxon>
        <taxon>Gunneridae</taxon>
        <taxon>Pentapetalae</taxon>
        <taxon>rosids</taxon>
        <taxon>fabids</taxon>
        <taxon>Fabales</taxon>
        <taxon>Fabaceae</taxon>
        <taxon>Papilionoideae</taxon>
        <taxon>50 kb inversion clade</taxon>
        <taxon>genistoids sensu lato</taxon>
        <taxon>core genistoids</taxon>
        <taxon>Genisteae</taxon>
        <taxon>Lupinus</taxon>
    </lineage>
</organism>
<protein>
    <submittedName>
        <fullName evidence="1">Uncharacterized protein</fullName>
    </submittedName>
</protein>
<sequence>MHDSKKENITLITIYVHYTIVDMEGAYSILIYPSQVNLVMLKLRFMLMKVLGVTQTGMALGYL</sequence>
<proteinExistence type="predicted"/>
<reference evidence="2" key="1">
    <citation type="journal article" date="2020" name="Nat. Commun.">
        <title>Genome sequence of the cluster root forming white lupin.</title>
        <authorList>
            <person name="Hufnagel B."/>
            <person name="Marques A."/>
            <person name="Soriano A."/>
            <person name="Marques L."/>
            <person name="Divol F."/>
            <person name="Doumas P."/>
            <person name="Sallet E."/>
            <person name="Mancinotti D."/>
            <person name="Carrere S."/>
            <person name="Marande W."/>
            <person name="Arribat S."/>
            <person name="Keller J."/>
            <person name="Huneau C."/>
            <person name="Blein T."/>
            <person name="Aime D."/>
            <person name="Laguerre M."/>
            <person name="Taylor J."/>
            <person name="Schubert V."/>
            <person name="Nelson M."/>
            <person name="Geu-Flores F."/>
            <person name="Crespi M."/>
            <person name="Gallardo-Guerrero K."/>
            <person name="Delaux P.-M."/>
            <person name="Salse J."/>
            <person name="Berges H."/>
            <person name="Guyot R."/>
            <person name="Gouzy J."/>
            <person name="Peret B."/>
        </authorList>
    </citation>
    <scope>NUCLEOTIDE SEQUENCE [LARGE SCALE GENOMIC DNA]</scope>
    <source>
        <strain evidence="2">cv. Amiga</strain>
    </source>
</reference>
<evidence type="ECO:0000313" key="2">
    <source>
        <dbReference type="Proteomes" id="UP000447434"/>
    </source>
</evidence>
<comment type="caution">
    <text evidence="1">The sequence shown here is derived from an EMBL/GenBank/DDBJ whole genome shotgun (WGS) entry which is preliminary data.</text>
</comment>
<evidence type="ECO:0000313" key="1">
    <source>
        <dbReference type="EMBL" id="KAE9602851.1"/>
    </source>
</evidence>
<dbReference type="AlphaFoldDB" id="A0A6A4PMN2"/>
<gene>
    <name evidence="1" type="ORF">Lalb_Chr12g0203941</name>
</gene>
<name>A0A6A4PMN2_LUPAL</name>
<accession>A0A6A4PMN2</accession>
<keyword evidence="2" id="KW-1185">Reference proteome</keyword>